<comment type="caution">
    <text evidence="1">The sequence shown here is derived from an EMBL/GenBank/DDBJ whole genome shotgun (WGS) entry which is preliminary data.</text>
</comment>
<accession>A0A086XYS5</accession>
<dbReference type="AlphaFoldDB" id="A0A086XYS5"/>
<name>A0A086XYS5_9RHOB</name>
<protein>
    <submittedName>
        <fullName evidence="1">Uncharacterized protein</fullName>
    </submittedName>
</protein>
<keyword evidence="2" id="KW-1185">Reference proteome</keyword>
<dbReference type="RefSeq" id="WP_035713286.1">
    <property type="nucleotide sequence ID" value="NZ_CAMIFG010000001.1"/>
</dbReference>
<proteinExistence type="predicted"/>
<reference evidence="1 2" key="1">
    <citation type="submission" date="2014-03" db="EMBL/GenBank/DDBJ databases">
        <title>Genome of Haematobacter massiliensis CCUG 47968.</title>
        <authorList>
            <person name="Wang D."/>
            <person name="Wang G."/>
        </authorList>
    </citation>
    <scope>NUCLEOTIDE SEQUENCE [LARGE SCALE GENOMIC DNA]</scope>
    <source>
        <strain evidence="1 2">CCUG 47968</strain>
    </source>
</reference>
<organism evidence="1 2">
    <name type="scientific">Haematobacter massiliensis</name>
    <dbReference type="NCBI Taxonomy" id="195105"/>
    <lineage>
        <taxon>Bacteria</taxon>
        <taxon>Pseudomonadati</taxon>
        <taxon>Pseudomonadota</taxon>
        <taxon>Alphaproteobacteria</taxon>
        <taxon>Rhodobacterales</taxon>
        <taxon>Paracoccaceae</taxon>
        <taxon>Haematobacter</taxon>
    </lineage>
</organism>
<sequence>METSTDLQLILHVRNINGFLKTFLDTMGEGLSPDARTQLETLIDASNMLLLTLASPQDDALTPGASIVLPCAPSNG</sequence>
<gene>
    <name evidence="1" type="ORF">CN97_01625</name>
</gene>
<dbReference type="Proteomes" id="UP000028826">
    <property type="component" value="Unassembled WGS sequence"/>
</dbReference>
<dbReference type="OrthoDB" id="9944004at2"/>
<dbReference type="EMBL" id="JGYG01000012">
    <property type="protein sequence ID" value="KFI27175.1"/>
    <property type="molecule type" value="Genomic_DNA"/>
</dbReference>
<evidence type="ECO:0000313" key="2">
    <source>
        <dbReference type="Proteomes" id="UP000028826"/>
    </source>
</evidence>
<evidence type="ECO:0000313" key="1">
    <source>
        <dbReference type="EMBL" id="KFI27175.1"/>
    </source>
</evidence>